<name>A0ABP9A8Q8_9FLAO</name>
<feature type="repeat" description="TPR" evidence="3">
    <location>
        <begin position="187"/>
        <end position="220"/>
    </location>
</feature>
<evidence type="ECO:0000313" key="5">
    <source>
        <dbReference type="Proteomes" id="UP001500141"/>
    </source>
</evidence>
<dbReference type="PANTHER" id="PTHR44186">
    <property type="match status" value="1"/>
</dbReference>
<organism evidence="4 5">
    <name type="scientific">Flavobacterium hankyongi</name>
    <dbReference type="NCBI Taxonomy" id="1176532"/>
    <lineage>
        <taxon>Bacteria</taxon>
        <taxon>Pseudomonadati</taxon>
        <taxon>Bacteroidota</taxon>
        <taxon>Flavobacteriia</taxon>
        <taxon>Flavobacteriales</taxon>
        <taxon>Flavobacteriaceae</taxon>
        <taxon>Flavobacterium</taxon>
    </lineage>
</organism>
<dbReference type="Pfam" id="PF13374">
    <property type="entry name" value="TPR_10"/>
    <property type="match status" value="1"/>
</dbReference>
<dbReference type="InterPro" id="IPR011990">
    <property type="entry name" value="TPR-like_helical_dom_sf"/>
</dbReference>
<proteinExistence type="predicted"/>
<evidence type="ECO:0000256" key="2">
    <source>
        <dbReference type="ARBA" id="ARBA00022803"/>
    </source>
</evidence>
<keyword evidence="2 3" id="KW-0802">TPR repeat</keyword>
<dbReference type="PROSITE" id="PS50005">
    <property type="entry name" value="TPR"/>
    <property type="match status" value="1"/>
</dbReference>
<gene>
    <name evidence="4" type="ORF">GCM10023230_28620</name>
</gene>
<dbReference type="EMBL" id="BAABIP010000022">
    <property type="protein sequence ID" value="GAA4775888.1"/>
    <property type="molecule type" value="Genomic_DNA"/>
</dbReference>
<dbReference type="SUPFAM" id="SSF48452">
    <property type="entry name" value="TPR-like"/>
    <property type="match status" value="2"/>
</dbReference>
<dbReference type="Proteomes" id="UP001500141">
    <property type="component" value="Unassembled WGS sequence"/>
</dbReference>
<evidence type="ECO:0000313" key="4">
    <source>
        <dbReference type="EMBL" id="GAA4775888.1"/>
    </source>
</evidence>
<sequence length="404" mass="46976">MNSNDYNSYLNLKGNKTVDFALSEIKFWQNKYDKSPTQTSYLNKIAAYYSLLFEQTGNIEDLHKAENLLIESNKKLNYKDVGSLRSLARNYITQHRFKEALTLAEKAYQIGEKLHETHKLLFDVQMELGNYEKAKESLKAIYDINDFDYLIRLAKWNDHKGDLNTAISIMENASRMTEKLDNKSLMTWSYSNLGDMYGHAGKINDSYDYYLKTLNLDSNNSFALKGLAWIAFSHEKNTKEAKRILEIVSKKHNSPDFYLLKAEVAEYEKDFASQKKYLHDYFMMLDSNNYGVMYNKYNALLFSEENKKLDEAFKIANQEISNRPTPQSYDLLAWAYFKNGESEKALKIVNEHVVKKSFEPEVMFHLASIYKANNLLNEVKPIKKELESSIFELGPNMSAKIQSL</sequence>
<keyword evidence="5" id="KW-1185">Reference proteome</keyword>
<reference evidence="5" key="1">
    <citation type="journal article" date="2019" name="Int. J. Syst. Evol. Microbiol.">
        <title>The Global Catalogue of Microorganisms (GCM) 10K type strain sequencing project: providing services to taxonomists for standard genome sequencing and annotation.</title>
        <authorList>
            <consortium name="The Broad Institute Genomics Platform"/>
            <consortium name="The Broad Institute Genome Sequencing Center for Infectious Disease"/>
            <person name="Wu L."/>
            <person name="Ma J."/>
        </authorList>
    </citation>
    <scope>NUCLEOTIDE SEQUENCE [LARGE SCALE GENOMIC DNA]</scope>
    <source>
        <strain evidence="5">JCM 18198</strain>
    </source>
</reference>
<protein>
    <recommendedName>
        <fullName evidence="6">Tetratricopeptide repeat protein</fullName>
    </recommendedName>
</protein>
<evidence type="ECO:0000256" key="1">
    <source>
        <dbReference type="ARBA" id="ARBA00022737"/>
    </source>
</evidence>
<keyword evidence="1" id="KW-0677">Repeat</keyword>
<dbReference type="Gene3D" id="1.25.40.10">
    <property type="entry name" value="Tetratricopeptide repeat domain"/>
    <property type="match status" value="3"/>
</dbReference>
<accession>A0ABP9A8Q8</accession>
<comment type="caution">
    <text evidence="4">The sequence shown here is derived from an EMBL/GenBank/DDBJ whole genome shotgun (WGS) entry which is preliminary data.</text>
</comment>
<evidence type="ECO:0000256" key="3">
    <source>
        <dbReference type="PROSITE-ProRule" id="PRU00339"/>
    </source>
</evidence>
<dbReference type="InterPro" id="IPR019734">
    <property type="entry name" value="TPR_rpt"/>
</dbReference>
<dbReference type="PANTHER" id="PTHR44186:SF1">
    <property type="entry name" value="BARDET-BIEDL SYNDROME 4 PROTEIN"/>
    <property type="match status" value="1"/>
</dbReference>
<evidence type="ECO:0008006" key="6">
    <source>
        <dbReference type="Google" id="ProtNLM"/>
    </source>
</evidence>
<dbReference type="SMART" id="SM00028">
    <property type="entry name" value="TPR"/>
    <property type="match status" value="4"/>
</dbReference>